<dbReference type="EMBL" id="CAID01000013">
    <property type="protein sequence ID" value="CEG00222.1"/>
    <property type="molecule type" value="Genomic_DNA"/>
</dbReference>
<reference evidence="2 3" key="2">
    <citation type="journal article" date="2014" name="BMC Genomics">
        <title>An improved genome of the model marine alga Ostreococcus tauri unfolds by assessing Illumina de novo assemblies.</title>
        <authorList>
            <person name="Blanc-Mathieu R."/>
            <person name="Verhelst B."/>
            <person name="Derelle E."/>
            <person name="Rombauts S."/>
            <person name="Bouget F.Y."/>
            <person name="Carre I."/>
            <person name="Chateau A."/>
            <person name="Eyre-Walker A."/>
            <person name="Grimsley N."/>
            <person name="Moreau H."/>
            <person name="Piegu B."/>
            <person name="Rivals E."/>
            <person name="Schackwitz W."/>
            <person name="Van de Peer Y."/>
            <person name="Piganeau G."/>
        </authorList>
    </citation>
    <scope>NUCLEOTIDE SEQUENCE [LARGE SCALE GENOMIC DNA]</scope>
    <source>
        <strain evidence="3">OTTH 0595 / CCAP 157/2 / RCC745</strain>
    </source>
</reference>
<evidence type="ECO:0000256" key="1">
    <source>
        <dbReference type="SAM" id="MobiDB-lite"/>
    </source>
</evidence>
<gene>
    <name evidence="2" type="ORF">OT_ostta13g02880</name>
</gene>
<proteinExistence type="predicted"/>
<name>A0A096P895_OSTTA</name>
<dbReference type="AlphaFoldDB" id="A0A096P895"/>
<sequence>MRETRDASIRATTRGGDARAIDPTEVLDPRVRGLLAGEEVRVGRGGNPFAKQRLSNKLWKLCVLFGLSVVLWGLMARQEAKSETWAMSDRRETLDERFAARRGSDFGLLKKASREARRARA</sequence>
<protein>
    <submittedName>
        <fullName evidence="2">Unnamed product</fullName>
    </submittedName>
</protein>
<dbReference type="GeneID" id="34946347"/>
<evidence type="ECO:0000313" key="2">
    <source>
        <dbReference type="EMBL" id="CEG00222.1"/>
    </source>
</evidence>
<reference evidence="3" key="1">
    <citation type="journal article" date="2006" name="Proc. Natl. Acad. Sci. U.S.A.">
        <title>Genome analysis of the smallest free-living eukaryote Ostreococcus tauri unveils many unique features.</title>
        <authorList>
            <person name="Derelle E."/>
            <person name="Ferraz C."/>
            <person name="Rombauts S."/>
            <person name="Rouze P."/>
            <person name="Worden A.Z."/>
            <person name="Robbens S."/>
            <person name="Partensky F."/>
            <person name="Degroeve S."/>
            <person name="Echeynie S."/>
            <person name="Cooke R."/>
            <person name="Saeys Y."/>
            <person name="Wuyts J."/>
            <person name="Jabbari K."/>
            <person name="Bowler C."/>
            <person name="Panaud O."/>
            <person name="Piegu B."/>
            <person name="Ball S.G."/>
            <person name="Ral J.-P."/>
            <person name="Bouget F.-Y."/>
            <person name="Piganeau G."/>
            <person name="De Baets B."/>
            <person name="Picard A."/>
            <person name="Delseny M."/>
            <person name="Demaille J."/>
            <person name="Van de Peer Y."/>
            <person name="Moreau H."/>
        </authorList>
    </citation>
    <scope>NUCLEOTIDE SEQUENCE [LARGE SCALE GENOMIC DNA]</scope>
    <source>
        <strain evidence="3">OTTH 0595 / CCAP 157/2 / RCC745</strain>
    </source>
</reference>
<evidence type="ECO:0000313" key="3">
    <source>
        <dbReference type="Proteomes" id="UP000009170"/>
    </source>
</evidence>
<organism evidence="2 3">
    <name type="scientific">Ostreococcus tauri</name>
    <name type="common">Marine green alga</name>
    <dbReference type="NCBI Taxonomy" id="70448"/>
    <lineage>
        <taxon>Eukaryota</taxon>
        <taxon>Viridiplantae</taxon>
        <taxon>Chlorophyta</taxon>
        <taxon>Mamiellophyceae</taxon>
        <taxon>Mamiellales</taxon>
        <taxon>Bathycoccaceae</taxon>
        <taxon>Ostreococcus</taxon>
    </lineage>
</organism>
<dbReference type="InParanoid" id="A0A096P895"/>
<dbReference type="RefSeq" id="XP_022840258.1">
    <property type="nucleotide sequence ID" value="XM_022982767.1"/>
</dbReference>
<dbReference type="Proteomes" id="UP000009170">
    <property type="component" value="Unassembled WGS sequence"/>
</dbReference>
<keyword evidence="3" id="KW-1185">Reference proteome</keyword>
<feature type="region of interest" description="Disordered" evidence="1">
    <location>
        <begin position="1"/>
        <end position="21"/>
    </location>
</feature>
<accession>A0A096P895</accession>
<dbReference type="KEGG" id="ota:OT_ostta13g02880"/>
<comment type="caution">
    <text evidence="2">The sequence shown here is derived from an EMBL/GenBank/DDBJ whole genome shotgun (WGS) entry which is preliminary data.</text>
</comment>